<dbReference type="GO" id="GO:0003676">
    <property type="term" value="F:nucleic acid binding"/>
    <property type="evidence" value="ECO:0007669"/>
    <property type="project" value="InterPro"/>
</dbReference>
<feature type="region of interest" description="Disordered" evidence="2">
    <location>
        <begin position="82"/>
        <end position="143"/>
    </location>
</feature>
<dbReference type="SMART" id="SM00343">
    <property type="entry name" value="ZnF_C2HC"/>
    <property type="match status" value="2"/>
</dbReference>
<dbReference type="Gene3D" id="4.10.60.10">
    <property type="entry name" value="Zinc finger, CCHC-type"/>
    <property type="match status" value="1"/>
</dbReference>
<proteinExistence type="predicted"/>
<dbReference type="EMBL" id="KN042451">
    <property type="protein sequence ID" value="KFH61740.1"/>
    <property type="molecule type" value="Genomic_DNA"/>
</dbReference>
<dbReference type="PANTHER" id="PTHR13037">
    <property type="entry name" value="FORMIN"/>
    <property type="match status" value="1"/>
</dbReference>
<feature type="compositionally biased region" description="Polar residues" evidence="2">
    <location>
        <begin position="1"/>
        <end position="12"/>
    </location>
</feature>
<dbReference type="InterPro" id="IPR036875">
    <property type="entry name" value="Znf_CCHC_sf"/>
</dbReference>
<evidence type="ECO:0000256" key="1">
    <source>
        <dbReference type="ARBA" id="ARBA00022581"/>
    </source>
</evidence>
<evidence type="ECO:0000313" key="5">
    <source>
        <dbReference type="Proteomes" id="UP000243308"/>
    </source>
</evidence>
<dbReference type="SUPFAM" id="SSF57756">
    <property type="entry name" value="Retrovirus zinc finger-like domains"/>
    <property type="match status" value="1"/>
</dbReference>
<feature type="compositionally biased region" description="Low complexity" evidence="2">
    <location>
        <begin position="393"/>
        <end position="403"/>
    </location>
</feature>
<gene>
    <name evidence="4" type="ORF">MVEG_12425</name>
</gene>
<evidence type="ECO:0000256" key="2">
    <source>
        <dbReference type="SAM" id="MobiDB-lite"/>
    </source>
</evidence>
<evidence type="ECO:0000313" key="4">
    <source>
        <dbReference type="EMBL" id="KFH61740.1"/>
    </source>
</evidence>
<dbReference type="InterPro" id="IPR001878">
    <property type="entry name" value="Znf_CCHC"/>
</dbReference>
<feature type="compositionally biased region" description="Pro residues" evidence="2">
    <location>
        <begin position="646"/>
        <end position="666"/>
    </location>
</feature>
<name>A0A086TIG3_9FUNG</name>
<keyword evidence="5" id="KW-1185">Reference proteome</keyword>
<dbReference type="GO" id="GO:0008270">
    <property type="term" value="F:zinc ion binding"/>
    <property type="evidence" value="ECO:0007669"/>
    <property type="project" value="InterPro"/>
</dbReference>
<accession>A0A086TIG3</accession>
<dbReference type="PANTHER" id="PTHR13037:SF24">
    <property type="entry name" value="POLYCOMB PROTEIN PCL-RELATED"/>
    <property type="match status" value="1"/>
</dbReference>
<dbReference type="Proteomes" id="UP000243308">
    <property type="component" value="Unassembled WGS sequence"/>
</dbReference>
<protein>
    <recommendedName>
        <fullName evidence="3">CCHC-type domain-containing protein</fullName>
    </recommendedName>
</protein>
<feature type="domain" description="CCHC-type" evidence="3">
    <location>
        <begin position="537"/>
        <end position="553"/>
    </location>
</feature>
<feature type="compositionally biased region" description="Low complexity" evidence="2">
    <location>
        <begin position="484"/>
        <end position="495"/>
    </location>
</feature>
<keyword evidence="1" id="KW-0945">Host-virus interaction</keyword>
<organism evidence="4 5">
    <name type="scientific">Podila verticillata NRRL 6337</name>
    <dbReference type="NCBI Taxonomy" id="1069443"/>
    <lineage>
        <taxon>Eukaryota</taxon>
        <taxon>Fungi</taxon>
        <taxon>Fungi incertae sedis</taxon>
        <taxon>Mucoromycota</taxon>
        <taxon>Mortierellomycotina</taxon>
        <taxon>Mortierellomycetes</taxon>
        <taxon>Mortierellales</taxon>
        <taxon>Mortierellaceae</taxon>
        <taxon>Podila</taxon>
    </lineage>
</organism>
<feature type="domain" description="CCHC-type" evidence="3">
    <location>
        <begin position="515"/>
        <end position="531"/>
    </location>
</feature>
<dbReference type="AlphaFoldDB" id="A0A086TIG3"/>
<feature type="region of interest" description="Disordered" evidence="2">
    <location>
        <begin position="470"/>
        <end position="501"/>
    </location>
</feature>
<feature type="region of interest" description="Disordered" evidence="2">
    <location>
        <begin position="1"/>
        <end position="33"/>
    </location>
</feature>
<sequence length="820" mass="91397">MSEPQPHTNSGDTQHDLPETPAPGTQIPFTPMGMKSFVDEVQASHAKYDKQFELLISGMDSLKRAINSLTSAHAADHGLLSSANTGEVVPPSSRSENAFRRSTHQARNGQSGSPPGPNQQNQQNRQAPSGTGRSEYEYQTIDPRLPLNKRGIKTREYRTKFWHIQDNLDFTGQTGIRTADAILAQSKKVRCYSGKSLAGNSVDEWIDSFERWHSANIGNPYTPGLDHEVLRLFASACDPIPALAKAFDNYIEFSPSTPTWPNAVHRLHMVLTTQQEREAQTKETVLENCVQGTKGIIEYNNLFNHTLYTMQRHGYDMLACRADHVVLLYTRNLRAQFRMRLNTMVDIGLNYDTHESAYRNIHAIQCYMEYQGDLDQRNHIEDLHHIADQPQASGSNTSGTGSTFLTPEPILSTLTDPSNAVSDTEMMDLVRSLDHLNLTDSQRLGVFRTMMKSKNRTRAAGAPMVNLAHASDLPPPTLPPIGPFPSLNSSSSEPRSPAPPRVPITPYVKDYSTYRCRLCGIMGHIASVCPSKAQKLICTNCEEKGHYSELCPRDPGPRVMWMLRQDDYNNGTPRPFFEENEEDFTETDYNLWDRERQIYQIEWEQYQDFCRGNLPATLPRSDNGPPSSRLRHNNTSKDIHQDLPLVSPPAPRASPPVPNTPVPVPWPVTAHRDLPSKPRMEGVINTAATDLVPGPTGRLPPPAPPPPRMIASHVEVPPFRHADVELKQLEVKAEQIRHAAEARARQQTPTNVAVMPPIPTPNVWYGASALPSKLSFTSAPSIHAYTETGAHSPASCKEIGSPTARTIYYSSKFLVRTLTA</sequence>
<feature type="compositionally biased region" description="Pro residues" evidence="2">
    <location>
        <begin position="473"/>
        <end position="483"/>
    </location>
</feature>
<reference evidence="4 5" key="1">
    <citation type="submission" date="2011-02" db="EMBL/GenBank/DDBJ databases">
        <title>The Genome Sequence of Mortierella verticillata NRRL 6337.</title>
        <authorList>
            <consortium name="The Broad Institute Genome Sequencing Platform"/>
            <person name="Russ C."/>
            <person name="Cuomo C."/>
            <person name="Burger G."/>
            <person name="Gray M.W."/>
            <person name="Holland P.W.H."/>
            <person name="King N."/>
            <person name="Lang F.B.F."/>
            <person name="Roger A.J."/>
            <person name="Ruiz-Trillo I."/>
            <person name="Young S.K."/>
            <person name="Zeng Q."/>
            <person name="Gargeya S."/>
            <person name="Alvarado L."/>
            <person name="Berlin A."/>
            <person name="Chapman S.B."/>
            <person name="Chen Z."/>
            <person name="Freedman E."/>
            <person name="Gellesch M."/>
            <person name="Goldberg J."/>
            <person name="Griggs A."/>
            <person name="Gujja S."/>
            <person name="Heilman E."/>
            <person name="Heiman D."/>
            <person name="Howarth C."/>
            <person name="Mehta T."/>
            <person name="Neiman D."/>
            <person name="Pearson M."/>
            <person name="Roberts A."/>
            <person name="Saif S."/>
            <person name="Shea T."/>
            <person name="Shenoy N."/>
            <person name="Sisk P."/>
            <person name="Stolte C."/>
            <person name="Sykes S."/>
            <person name="White J."/>
            <person name="Yandava C."/>
            <person name="Haas B."/>
            <person name="Nusbaum C."/>
            <person name="Birren B."/>
        </authorList>
    </citation>
    <scope>NUCLEOTIDE SEQUENCE [LARGE SCALE GENOMIC DNA]</scope>
    <source>
        <strain evidence="4 5">NRRL 6337</strain>
    </source>
</reference>
<feature type="region of interest" description="Disordered" evidence="2">
    <location>
        <begin position="389"/>
        <end position="419"/>
    </location>
</feature>
<feature type="compositionally biased region" description="Low complexity" evidence="2">
    <location>
        <begin position="108"/>
        <end position="130"/>
    </location>
</feature>
<feature type="region of interest" description="Disordered" evidence="2">
    <location>
        <begin position="614"/>
        <end position="666"/>
    </location>
</feature>
<evidence type="ECO:0000259" key="3">
    <source>
        <dbReference type="SMART" id="SM00343"/>
    </source>
</evidence>